<dbReference type="InterPro" id="IPR029063">
    <property type="entry name" value="SAM-dependent_MTases_sf"/>
</dbReference>
<dbReference type="GO" id="GO:0008757">
    <property type="term" value="F:S-adenosylmethionine-dependent methyltransferase activity"/>
    <property type="evidence" value="ECO:0007669"/>
    <property type="project" value="InterPro"/>
</dbReference>
<evidence type="ECO:0000313" key="2">
    <source>
        <dbReference type="EMBL" id="OGD75095.1"/>
    </source>
</evidence>
<comment type="caution">
    <text evidence="2">The sequence shown here is derived from an EMBL/GenBank/DDBJ whole genome shotgun (WGS) entry which is preliminary data.</text>
</comment>
<reference evidence="2 3" key="1">
    <citation type="journal article" date="2016" name="Nat. Commun.">
        <title>Thousands of microbial genomes shed light on interconnected biogeochemical processes in an aquifer system.</title>
        <authorList>
            <person name="Anantharaman K."/>
            <person name="Brown C.T."/>
            <person name="Hug L.A."/>
            <person name="Sharon I."/>
            <person name="Castelle C.J."/>
            <person name="Probst A.J."/>
            <person name="Thomas B.C."/>
            <person name="Singh A."/>
            <person name="Wilkins M.J."/>
            <person name="Karaoz U."/>
            <person name="Brodie E.L."/>
            <person name="Williams K.H."/>
            <person name="Hubbard S.S."/>
            <person name="Banfield J.F."/>
        </authorList>
    </citation>
    <scope>NUCLEOTIDE SEQUENCE [LARGE SCALE GENOMIC DNA]</scope>
</reference>
<proteinExistence type="predicted"/>
<gene>
    <name evidence="2" type="ORF">A2228_01205</name>
</gene>
<name>A0A1F5F607_9BACT</name>
<feature type="domain" description="Methyltransferase type 11" evidence="1">
    <location>
        <begin position="53"/>
        <end position="152"/>
    </location>
</feature>
<dbReference type="EMBL" id="MFAK01000015">
    <property type="protein sequence ID" value="OGD75095.1"/>
    <property type="molecule type" value="Genomic_DNA"/>
</dbReference>
<organism evidence="2 3">
    <name type="scientific">Candidatus Collierbacteria bacterium RIFOXYA2_FULL_46_10</name>
    <dbReference type="NCBI Taxonomy" id="1817726"/>
    <lineage>
        <taxon>Bacteria</taxon>
        <taxon>Candidatus Collieribacteriota</taxon>
    </lineage>
</organism>
<dbReference type="Gene3D" id="3.40.50.150">
    <property type="entry name" value="Vaccinia Virus protein VP39"/>
    <property type="match status" value="1"/>
</dbReference>
<evidence type="ECO:0000259" key="1">
    <source>
        <dbReference type="Pfam" id="PF08241"/>
    </source>
</evidence>
<evidence type="ECO:0000313" key="3">
    <source>
        <dbReference type="Proteomes" id="UP000176191"/>
    </source>
</evidence>
<dbReference type="Pfam" id="PF08241">
    <property type="entry name" value="Methyltransf_11"/>
    <property type="match status" value="1"/>
</dbReference>
<dbReference type="AlphaFoldDB" id="A0A1F5F607"/>
<sequence>MVDPKVFEGYSEKTQQIIKTTPTDRGIEMYADMLGFPNIDSLISEFPKGCRVLDIGAGKETLKKELAVKRPDLTVFSINPSLAHESFREANKTANAIIAINPELPVESGSFDVVIDSMGSVYYSQQEKEYTTTQAHLFEITRVLKNGGKAYIGPTFINPNTDFEGKGRVGMLLDKIRGVKWSQKEFNPPGGNTKWRSYQIEKAL</sequence>
<protein>
    <recommendedName>
        <fullName evidence="1">Methyltransferase type 11 domain-containing protein</fullName>
    </recommendedName>
</protein>
<accession>A0A1F5F607</accession>
<dbReference type="SUPFAM" id="SSF53335">
    <property type="entry name" value="S-adenosyl-L-methionine-dependent methyltransferases"/>
    <property type="match status" value="1"/>
</dbReference>
<dbReference type="InterPro" id="IPR013216">
    <property type="entry name" value="Methyltransf_11"/>
</dbReference>
<dbReference type="Proteomes" id="UP000176191">
    <property type="component" value="Unassembled WGS sequence"/>
</dbReference>